<dbReference type="InterPro" id="IPR028325">
    <property type="entry name" value="VG_K_chnl"/>
</dbReference>
<evidence type="ECO:0000256" key="2">
    <source>
        <dbReference type="ARBA" id="ARBA00022448"/>
    </source>
</evidence>
<protein>
    <recommendedName>
        <fullName evidence="13">BTB domain-containing protein</fullName>
    </recommendedName>
</protein>
<dbReference type="InterPro" id="IPR011333">
    <property type="entry name" value="SKP1/BTB/POZ_sf"/>
</dbReference>
<keyword evidence="6" id="KW-0851">Voltage-gated channel</keyword>
<dbReference type="InterPro" id="IPR000210">
    <property type="entry name" value="BTB/POZ_dom"/>
</dbReference>
<dbReference type="PRINTS" id="PR01491">
    <property type="entry name" value="KVCHANNEL"/>
</dbReference>
<keyword evidence="7" id="KW-0630">Potassium</keyword>
<dbReference type="RefSeq" id="XP_009051793.1">
    <property type="nucleotide sequence ID" value="XM_009053545.1"/>
</dbReference>
<dbReference type="GO" id="GO:0051260">
    <property type="term" value="P:protein homooligomerization"/>
    <property type="evidence" value="ECO:0007669"/>
    <property type="project" value="InterPro"/>
</dbReference>
<dbReference type="HOGENOM" id="CLU_011722_4_3_1"/>
<dbReference type="OMA" id="LAPCCHE"/>
<dbReference type="AlphaFoldDB" id="V4A286"/>
<dbReference type="SUPFAM" id="SSF81324">
    <property type="entry name" value="Voltage-gated potassium channels"/>
    <property type="match status" value="1"/>
</dbReference>
<evidence type="ECO:0000256" key="8">
    <source>
        <dbReference type="ARBA" id="ARBA00022989"/>
    </source>
</evidence>
<feature type="transmembrane region" description="Helical" evidence="12">
    <location>
        <begin position="152"/>
        <end position="174"/>
    </location>
</feature>
<dbReference type="Gene3D" id="1.10.287.70">
    <property type="match status" value="1"/>
</dbReference>
<evidence type="ECO:0000313" key="15">
    <source>
        <dbReference type="Proteomes" id="UP000030746"/>
    </source>
</evidence>
<keyword evidence="15" id="KW-1185">Reference proteome</keyword>
<evidence type="ECO:0000256" key="4">
    <source>
        <dbReference type="ARBA" id="ARBA00022692"/>
    </source>
</evidence>
<feature type="transmembrane region" description="Helical" evidence="12">
    <location>
        <begin position="379"/>
        <end position="400"/>
    </location>
</feature>
<evidence type="ECO:0000313" key="14">
    <source>
        <dbReference type="EMBL" id="ESO97953.1"/>
    </source>
</evidence>
<dbReference type="KEGG" id="lgi:LOTGIDRAFT_103922"/>
<dbReference type="GO" id="GO:0005249">
    <property type="term" value="F:voltage-gated potassium channel activity"/>
    <property type="evidence" value="ECO:0007669"/>
    <property type="project" value="InterPro"/>
</dbReference>
<evidence type="ECO:0000256" key="7">
    <source>
        <dbReference type="ARBA" id="ARBA00022958"/>
    </source>
</evidence>
<dbReference type="InterPro" id="IPR005821">
    <property type="entry name" value="Ion_trans_dom"/>
</dbReference>
<evidence type="ECO:0000256" key="10">
    <source>
        <dbReference type="ARBA" id="ARBA00023136"/>
    </source>
</evidence>
<dbReference type="STRING" id="225164.V4A286"/>
<name>V4A286_LOTGI</name>
<feature type="transmembrane region" description="Helical" evidence="12">
    <location>
        <begin position="320"/>
        <end position="341"/>
    </location>
</feature>
<keyword evidence="8 12" id="KW-1133">Transmembrane helix</keyword>
<dbReference type="Gene3D" id="1.20.120.350">
    <property type="entry name" value="Voltage-gated potassium channels. Chain C"/>
    <property type="match status" value="1"/>
</dbReference>
<evidence type="ECO:0000259" key="13">
    <source>
        <dbReference type="SMART" id="SM00225"/>
    </source>
</evidence>
<dbReference type="Gene3D" id="3.30.710.10">
    <property type="entry name" value="Potassium Channel Kv1.1, Chain A"/>
    <property type="match status" value="1"/>
</dbReference>
<reference evidence="14 15" key="1">
    <citation type="journal article" date="2013" name="Nature">
        <title>Insights into bilaterian evolution from three spiralian genomes.</title>
        <authorList>
            <person name="Simakov O."/>
            <person name="Marletaz F."/>
            <person name="Cho S.J."/>
            <person name="Edsinger-Gonzales E."/>
            <person name="Havlak P."/>
            <person name="Hellsten U."/>
            <person name="Kuo D.H."/>
            <person name="Larsson T."/>
            <person name="Lv J."/>
            <person name="Arendt D."/>
            <person name="Savage R."/>
            <person name="Osoegawa K."/>
            <person name="de Jong P."/>
            <person name="Grimwood J."/>
            <person name="Chapman J.A."/>
            <person name="Shapiro H."/>
            <person name="Aerts A."/>
            <person name="Otillar R.P."/>
            <person name="Terry A.Y."/>
            <person name="Boore J.L."/>
            <person name="Grigoriev I.V."/>
            <person name="Lindberg D.R."/>
            <person name="Seaver E.C."/>
            <person name="Weisblat D.A."/>
            <person name="Putnam N.H."/>
            <person name="Rokhsar D.S."/>
        </authorList>
    </citation>
    <scope>NUCLEOTIDE SEQUENCE [LARGE SCALE GENOMIC DNA]</scope>
</reference>
<keyword evidence="9" id="KW-0406">Ion transport</keyword>
<dbReference type="SMART" id="SM00225">
    <property type="entry name" value="BTB"/>
    <property type="match status" value="1"/>
</dbReference>
<dbReference type="GO" id="GO:0001508">
    <property type="term" value="P:action potential"/>
    <property type="evidence" value="ECO:0007669"/>
    <property type="project" value="TreeGrafter"/>
</dbReference>
<evidence type="ECO:0000256" key="11">
    <source>
        <dbReference type="ARBA" id="ARBA00023303"/>
    </source>
</evidence>
<feature type="transmembrane region" description="Helical" evidence="12">
    <location>
        <begin position="353"/>
        <end position="372"/>
    </location>
</feature>
<evidence type="ECO:0000256" key="12">
    <source>
        <dbReference type="SAM" id="Phobius"/>
    </source>
</evidence>
<evidence type="ECO:0000256" key="3">
    <source>
        <dbReference type="ARBA" id="ARBA00022538"/>
    </source>
</evidence>
<dbReference type="CTD" id="20229800"/>
<accession>V4A286</accession>
<dbReference type="FunFam" id="1.10.287.70:FF:000028">
    <property type="entry name" value="potassium voltage-gated channel subfamily D member 3"/>
    <property type="match status" value="1"/>
</dbReference>
<dbReference type="InterPro" id="IPR003131">
    <property type="entry name" value="T1-type_BTB"/>
</dbReference>
<keyword evidence="5" id="KW-0631">Potassium channel</keyword>
<feature type="transmembrane region" description="Helical" evidence="12">
    <location>
        <begin position="244"/>
        <end position="262"/>
    </location>
</feature>
<dbReference type="Pfam" id="PF02214">
    <property type="entry name" value="BTB_2"/>
    <property type="match status" value="1"/>
</dbReference>
<dbReference type="EMBL" id="KB201304">
    <property type="protein sequence ID" value="ESO97953.1"/>
    <property type="molecule type" value="Genomic_DNA"/>
</dbReference>
<dbReference type="OrthoDB" id="10025005at2759"/>
<dbReference type="PRINTS" id="PR01498">
    <property type="entry name" value="SHAWCHANNEL"/>
</dbReference>
<dbReference type="InterPro" id="IPR027359">
    <property type="entry name" value="Volt_channel_dom_sf"/>
</dbReference>
<dbReference type="Pfam" id="PF00520">
    <property type="entry name" value="Ion_trans"/>
    <property type="match status" value="1"/>
</dbReference>
<dbReference type="InterPro" id="IPR003974">
    <property type="entry name" value="K_chnl_volt-dep_Kv3"/>
</dbReference>
<comment type="subcellular location">
    <subcellularLocation>
        <location evidence="1">Membrane</location>
        <topology evidence="1">Multi-pass membrane protein</topology>
    </subcellularLocation>
</comment>
<dbReference type="PRINTS" id="PR00169">
    <property type="entry name" value="KCHANNEL"/>
</dbReference>
<sequence length="456" mass="53188">MSKKVKLNIGGHVFVTRAETLQRIPHTRLSDLNPEVEEYDSESDEYYFDRDPEVFRPILNMYRSNELHLPRNMCGNALKLEMDYWGIKVENIADCCWKIMYRVKQDSRIGADMREVGESGKPIPIFPIELQNSWNKFRFGLWKFLAKPNSSMAAAIWNTVYFGLILLSVSILVVESHKAFRIPNNDINMTSISFNISGKYRLYYTTQLLPILYYLDVFCVSIFTIELSLHFLTSPYKLLFLKSWLNLLDALVIIANWCNLIVEQNYGKELVSLLNRDLITAYRILKYISILRILRFFKLTERFHSLKIMTLAIKQSFRELFMMFMFIIVIATLYGCALFIMEFESEELTDIPIAIWWAIITMTTVGYGDIIPKSDSGRVIGVFCAISGLMVLSMPVAIIASNFSDYHERDTDRRMKISHDHEKRIHCENSDTNKCKILKDFRNEQKTKMIMVESAK</sequence>
<evidence type="ECO:0000256" key="6">
    <source>
        <dbReference type="ARBA" id="ARBA00022882"/>
    </source>
</evidence>
<dbReference type="GeneID" id="20229800"/>
<keyword evidence="11" id="KW-0407">Ion channel</keyword>
<keyword evidence="4 12" id="KW-0812">Transmembrane</keyword>
<dbReference type="SUPFAM" id="SSF54695">
    <property type="entry name" value="POZ domain"/>
    <property type="match status" value="1"/>
</dbReference>
<keyword evidence="10 12" id="KW-0472">Membrane</keyword>
<proteinExistence type="predicted"/>
<feature type="domain" description="BTB" evidence="13">
    <location>
        <begin position="3"/>
        <end position="103"/>
    </location>
</feature>
<dbReference type="PANTHER" id="PTHR11537:SF254">
    <property type="entry name" value="POTASSIUM VOLTAGE-GATED CHANNEL PROTEIN SHAB"/>
    <property type="match status" value="1"/>
</dbReference>
<organism evidence="14 15">
    <name type="scientific">Lottia gigantea</name>
    <name type="common">Giant owl limpet</name>
    <dbReference type="NCBI Taxonomy" id="225164"/>
    <lineage>
        <taxon>Eukaryota</taxon>
        <taxon>Metazoa</taxon>
        <taxon>Spiralia</taxon>
        <taxon>Lophotrochozoa</taxon>
        <taxon>Mollusca</taxon>
        <taxon>Gastropoda</taxon>
        <taxon>Patellogastropoda</taxon>
        <taxon>Lottioidea</taxon>
        <taxon>Lottiidae</taxon>
        <taxon>Lottia</taxon>
    </lineage>
</organism>
<keyword evidence="2" id="KW-0813">Transport</keyword>
<evidence type="ECO:0000256" key="1">
    <source>
        <dbReference type="ARBA" id="ARBA00004141"/>
    </source>
</evidence>
<dbReference type="InterPro" id="IPR003968">
    <property type="entry name" value="K_chnl_volt-dep_Kv"/>
</dbReference>
<dbReference type="CDD" id="cd18317">
    <property type="entry name" value="BTB_POZ_Kv"/>
    <property type="match status" value="1"/>
</dbReference>
<evidence type="ECO:0000256" key="5">
    <source>
        <dbReference type="ARBA" id="ARBA00022826"/>
    </source>
</evidence>
<keyword evidence="3" id="KW-0633">Potassium transport</keyword>
<feature type="transmembrane region" description="Helical" evidence="12">
    <location>
        <begin position="211"/>
        <end position="232"/>
    </location>
</feature>
<dbReference type="Proteomes" id="UP000030746">
    <property type="component" value="Unassembled WGS sequence"/>
</dbReference>
<gene>
    <name evidence="14" type="ORF">LOTGIDRAFT_103922</name>
</gene>
<evidence type="ECO:0000256" key="9">
    <source>
        <dbReference type="ARBA" id="ARBA00023065"/>
    </source>
</evidence>
<dbReference type="PANTHER" id="PTHR11537">
    <property type="entry name" value="VOLTAGE-GATED POTASSIUM CHANNEL"/>
    <property type="match status" value="1"/>
</dbReference>
<dbReference type="GO" id="GO:0008076">
    <property type="term" value="C:voltage-gated potassium channel complex"/>
    <property type="evidence" value="ECO:0007669"/>
    <property type="project" value="InterPro"/>
</dbReference>